<evidence type="ECO:0000256" key="7">
    <source>
        <dbReference type="RuleBase" id="RU367138"/>
    </source>
</evidence>
<evidence type="ECO:0000259" key="8">
    <source>
        <dbReference type="Pfam" id="PF04987"/>
    </source>
</evidence>
<dbReference type="eggNOG" id="KOG2124">
    <property type="taxonomic scope" value="Eukaryota"/>
</dbReference>
<evidence type="ECO:0000256" key="5">
    <source>
        <dbReference type="ARBA" id="ARBA00023136"/>
    </source>
</evidence>
<dbReference type="AlphaFoldDB" id="B3M0Y5"/>
<feature type="transmembrane region" description="Helical" evidence="7">
    <location>
        <begin position="574"/>
        <end position="593"/>
    </location>
</feature>
<feature type="transmembrane region" description="Helical" evidence="7">
    <location>
        <begin position="797"/>
        <end position="817"/>
    </location>
</feature>
<feature type="transmembrane region" description="Helical" evidence="7">
    <location>
        <begin position="623"/>
        <end position="640"/>
    </location>
</feature>
<evidence type="ECO:0000313" key="10">
    <source>
        <dbReference type="Proteomes" id="UP000007801"/>
    </source>
</evidence>
<keyword evidence="2 7" id="KW-0808">Transferase</keyword>
<evidence type="ECO:0000256" key="6">
    <source>
        <dbReference type="ARBA" id="ARBA00023180"/>
    </source>
</evidence>
<name>B3M0Y5_DROAN</name>
<dbReference type="FunCoup" id="B3M0Y5">
    <property type="interactions" value="5"/>
</dbReference>
<dbReference type="SMR" id="B3M0Y5"/>
<feature type="transmembrane region" description="Helical" evidence="7">
    <location>
        <begin position="733"/>
        <end position="753"/>
    </location>
</feature>
<dbReference type="EC" id="2.-.-.-" evidence="7"/>
<dbReference type="GO" id="GO:0051377">
    <property type="term" value="F:mannose-ethanolamine phosphotransferase activity"/>
    <property type="evidence" value="ECO:0007669"/>
    <property type="project" value="UniProtKB-UniRule"/>
</dbReference>
<evidence type="ECO:0000256" key="1">
    <source>
        <dbReference type="ARBA" id="ARBA00004127"/>
    </source>
</evidence>
<protein>
    <recommendedName>
        <fullName evidence="7">GPI ethanolamine phosphate transferase 1</fullName>
        <ecNumber evidence="7">2.-.-.-</ecNumber>
    </recommendedName>
</protein>
<evidence type="ECO:0000256" key="3">
    <source>
        <dbReference type="ARBA" id="ARBA00022692"/>
    </source>
</evidence>
<dbReference type="PANTHER" id="PTHR12250:SF0">
    <property type="entry name" value="GPI ETHANOLAMINE PHOSPHATE TRANSFERASE 1"/>
    <property type="match status" value="1"/>
</dbReference>
<proteinExistence type="inferred from homology"/>
<keyword evidence="10" id="KW-1185">Reference proteome</keyword>
<dbReference type="InParanoid" id="B3M0Y5"/>
<comment type="subcellular location">
    <subcellularLocation>
        <location evidence="1">Endomembrane system</location>
        <topology evidence="1">Multi-pass membrane protein</topology>
    </subcellularLocation>
    <subcellularLocation>
        <location evidence="7">Endoplasmic reticulum membrane</location>
        <topology evidence="7">Multi-pass membrane protein</topology>
    </subcellularLocation>
</comment>
<dbReference type="PANTHER" id="PTHR12250">
    <property type="entry name" value="PHOSPHATIDYLINOSITOL GLYCAN, CLASS N"/>
    <property type="match status" value="1"/>
</dbReference>
<organism evidence="9 10">
    <name type="scientific">Drosophila ananassae</name>
    <name type="common">Fruit fly</name>
    <dbReference type="NCBI Taxonomy" id="7217"/>
    <lineage>
        <taxon>Eukaryota</taxon>
        <taxon>Metazoa</taxon>
        <taxon>Ecdysozoa</taxon>
        <taxon>Arthropoda</taxon>
        <taxon>Hexapoda</taxon>
        <taxon>Insecta</taxon>
        <taxon>Pterygota</taxon>
        <taxon>Neoptera</taxon>
        <taxon>Endopterygota</taxon>
        <taxon>Diptera</taxon>
        <taxon>Brachycera</taxon>
        <taxon>Muscomorpha</taxon>
        <taxon>Ephydroidea</taxon>
        <taxon>Drosophilidae</taxon>
        <taxon>Drosophila</taxon>
        <taxon>Sophophora</taxon>
    </lineage>
</organism>
<feature type="transmembrane region" description="Helical" evidence="7">
    <location>
        <begin position="692"/>
        <end position="713"/>
    </location>
</feature>
<dbReference type="PhylomeDB" id="B3M0Y5"/>
<comment type="pathway">
    <text evidence="7">Glycolipid biosynthesis; glycosylphosphatidylinositol-anchor biosynthesis.</text>
</comment>
<feature type="transmembrane region" description="Helical" evidence="7">
    <location>
        <begin position="652"/>
        <end position="671"/>
    </location>
</feature>
<keyword evidence="7" id="KW-0337">GPI-anchor biosynthesis</keyword>
<feature type="transmembrane region" description="Helical" evidence="7">
    <location>
        <begin position="404"/>
        <end position="422"/>
    </location>
</feature>
<dbReference type="InterPro" id="IPR017852">
    <property type="entry name" value="GPI_EtnP_transferase_1_C"/>
</dbReference>
<gene>
    <name evidence="9" type="primary">Dana\GF18379</name>
    <name evidence="9" type="synonym">dana_GLEANR_19636</name>
    <name evidence="9" type="ORF">GF18379</name>
</gene>
<dbReference type="Proteomes" id="UP000007801">
    <property type="component" value="Unassembled WGS sequence"/>
</dbReference>
<keyword evidence="5 7" id="KW-0472">Membrane</keyword>
<keyword evidence="6" id="KW-0325">Glycoprotein</keyword>
<dbReference type="EMBL" id="CH902617">
    <property type="protein sequence ID" value="EDV43214.1"/>
    <property type="molecule type" value="Genomic_DNA"/>
</dbReference>
<comment type="similarity">
    <text evidence="7">Belongs to the PIGG/PIGN/PIGO family. PIGN subfamily.</text>
</comment>
<dbReference type="UniPathway" id="UPA00196"/>
<sequence length="836" mass="95036">MLESYPSLILLQLVVLFSVGIIYLRVPSLGDFEPQNVESLKEPPPADRLVIFLRDGLSAQTFLSNKCHSIPLLQNIFMREGLVGISRPETTTYSSLSPYVSLFTGYNENAAVVARGWVQYPTLDTIFRRSYRSYAWTTSAVLRRLPDIGNQAKVINYKTRSHGTTAHFQPEKATFYAVEKLLTKESRRLRNMTGLVFFIHLTGEEPSSQNLHQIESNIHKMYQLFEDFLPDKRTAYLLTSNLGNPQTKTECKLAVESPFFLWGSGVAHIKSMPGRSFVANSTGFRLPLHVLHPPQITALMSAMLGLAPPVNSRGILPNGFLNASIRYEANAMFTNARQLLAQARHLREQHPSRLPAFWLDAQTMDSFLKNCLGLKGQRRFKALRDYAANFMPVLVKGIDYYQHFYDVGLLVAVSLAGIGWVYCLRCRLGNGAVFKGSSEEPKASHGLMWCRAFSRTLTGLLVIYMLLDGFPLSVMMVLMLPSLYWMLNLKVIGNRPRMVCRFSLLLPASIALICLGGFFKRHLITLGYLSFACFSNRDAFRVRGLYFYIWLLLLLGLGCLPFQPEPMGCSQPGALVFSILLTLLRPLACGIYHNLVTWLSNLFVLLIALEHVLIGWYPDATYIVSWIYLGFVAFSQRRNLQPSELMFFNLSTLYTLSCTSYEAVVIQMLALELQMALRMKLERNETVGPKTAATYIFLYSWYSLFAIGSFPAFDDYLDILHESCLGHLSVTHALVMCLKLTLPWLLLLCILAGNFKDIRAHEREIFLWLLFMSNIMSLVLLWRVQDYGPWREILSRFAEFAVVQVFPIIWLGLWKLAQLKVGSKWISQLPERAPSH</sequence>
<feature type="domain" description="GPI ethanolamine phosphate transferase 1 C-terminal" evidence="8">
    <location>
        <begin position="396"/>
        <end position="788"/>
    </location>
</feature>
<feature type="transmembrane region" description="Helical" evidence="7">
    <location>
        <begin position="765"/>
        <end position="785"/>
    </location>
</feature>
<feature type="transmembrane region" description="Helical" evidence="7">
    <location>
        <begin position="545"/>
        <end position="562"/>
    </location>
</feature>
<dbReference type="HOGENOM" id="CLU_007676_0_0_1"/>
<keyword evidence="3 7" id="KW-0812">Transmembrane</keyword>
<evidence type="ECO:0000313" key="9">
    <source>
        <dbReference type="EMBL" id="EDV43214.1"/>
    </source>
</evidence>
<dbReference type="Pfam" id="PF04987">
    <property type="entry name" value="PigN"/>
    <property type="match status" value="1"/>
</dbReference>
<evidence type="ECO:0000256" key="4">
    <source>
        <dbReference type="ARBA" id="ARBA00022989"/>
    </source>
</evidence>
<dbReference type="STRING" id="7217.B3M0Y5"/>
<reference evidence="9 10" key="1">
    <citation type="journal article" date="2007" name="Nature">
        <title>Evolution of genes and genomes on the Drosophila phylogeny.</title>
        <authorList>
            <consortium name="Drosophila 12 Genomes Consortium"/>
            <person name="Clark A.G."/>
            <person name="Eisen M.B."/>
            <person name="Smith D.R."/>
            <person name="Bergman C.M."/>
            <person name="Oliver B."/>
            <person name="Markow T.A."/>
            <person name="Kaufman T.C."/>
            <person name="Kellis M."/>
            <person name="Gelbart W."/>
            <person name="Iyer V.N."/>
            <person name="Pollard D.A."/>
            <person name="Sackton T.B."/>
            <person name="Larracuente A.M."/>
            <person name="Singh N.D."/>
            <person name="Abad J.P."/>
            <person name="Abt D.N."/>
            <person name="Adryan B."/>
            <person name="Aguade M."/>
            <person name="Akashi H."/>
            <person name="Anderson W.W."/>
            <person name="Aquadro C.F."/>
            <person name="Ardell D.H."/>
            <person name="Arguello R."/>
            <person name="Artieri C.G."/>
            <person name="Barbash D.A."/>
            <person name="Barker D."/>
            <person name="Barsanti P."/>
            <person name="Batterham P."/>
            <person name="Batzoglou S."/>
            <person name="Begun D."/>
            <person name="Bhutkar A."/>
            <person name="Blanco E."/>
            <person name="Bosak S.A."/>
            <person name="Bradley R.K."/>
            <person name="Brand A.D."/>
            <person name="Brent M.R."/>
            <person name="Brooks A.N."/>
            <person name="Brown R.H."/>
            <person name="Butlin R.K."/>
            <person name="Caggese C."/>
            <person name="Calvi B.R."/>
            <person name="Bernardo de Carvalho A."/>
            <person name="Caspi A."/>
            <person name="Castrezana S."/>
            <person name="Celniker S.E."/>
            <person name="Chang J.L."/>
            <person name="Chapple C."/>
            <person name="Chatterji S."/>
            <person name="Chinwalla A."/>
            <person name="Civetta A."/>
            <person name="Clifton S.W."/>
            <person name="Comeron J.M."/>
            <person name="Costello J.C."/>
            <person name="Coyne J.A."/>
            <person name="Daub J."/>
            <person name="David R.G."/>
            <person name="Delcher A.L."/>
            <person name="Delehaunty K."/>
            <person name="Do C.B."/>
            <person name="Ebling H."/>
            <person name="Edwards K."/>
            <person name="Eickbush T."/>
            <person name="Evans J.D."/>
            <person name="Filipski A."/>
            <person name="Findeiss S."/>
            <person name="Freyhult E."/>
            <person name="Fulton L."/>
            <person name="Fulton R."/>
            <person name="Garcia A.C."/>
            <person name="Gardiner A."/>
            <person name="Garfield D.A."/>
            <person name="Garvin B.E."/>
            <person name="Gibson G."/>
            <person name="Gilbert D."/>
            <person name="Gnerre S."/>
            <person name="Godfrey J."/>
            <person name="Good R."/>
            <person name="Gotea V."/>
            <person name="Gravely B."/>
            <person name="Greenberg A.J."/>
            <person name="Griffiths-Jones S."/>
            <person name="Gross S."/>
            <person name="Guigo R."/>
            <person name="Gustafson E.A."/>
            <person name="Haerty W."/>
            <person name="Hahn M.W."/>
            <person name="Halligan D.L."/>
            <person name="Halpern A.L."/>
            <person name="Halter G.M."/>
            <person name="Han M.V."/>
            <person name="Heger A."/>
            <person name="Hillier L."/>
            <person name="Hinrichs A.S."/>
            <person name="Holmes I."/>
            <person name="Hoskins R.A."/>
            <person name="Hubisz M.J."/>
            <person name="Hultmark D."/>
            <person name="Huntley M.A."/>
            <person name="Jaffe D.B."/>
            <person name="Jagadeeshan S."/>
            <person name="Jeck W.R."/>
            <person name="Johnson J."/>
            <person name="Jones C.D."/>
            <person name="Jordan W.C."/>
            <person name="Karpen G.H."/>
            <person name="Kataoka E."/>
            <person name="Keightley P.D."/>
            <person name="Kheradpour P."/>
            <person name="Kirkness E.F."/>
            <person name="Koerich L.B."/>
            <person name="Kristiansen K."/>
            <person name="Kudrna D."/>
            <person name="Kulathinal R.J."/>
            <person name="Kumar S."/>
            <person name="Kwok R."/>
            <person name="Lander E."/>
            <person name="Langley C.H."/>
            <person name="Lapoint R."/>
            <person name="Lazzaro B.P."/>
            <person name="Lee S.J."/>
            <person name="Levesque L."/>
            <person name="Li R."/>
            <person name="Lin C.F."/>
            <person name="Lin M.F."/>
            <person name="Lindblad-Toh K."/>
            <person name="Llopart A."/>
            <person name="Long M."/>
            <person name="Low L."/>
            <person name="Lozovsky E."/>
            <person name="Lu J."/>
            <person name="Luo M."/>
            <person name="Machado C.A."/>
            <person name="Makalowski W."/>
            <person name="Marzo M."/>
            <person name="Matsuda M."/>
            <person name="Matzkin L."/>
            <person name="McAllister B."/>
            <person name="McBride C.S."/>
            <person name="McKernan B."/>
            <person name="McKernan K."/>
            <person name="Mendez-Lago M."/>
            <person name="Minx P."/>
            <person name="Mollenhauer M.U."/>
            <person name="Montooth K."/>
            <person name="Mount S.M."/>
            <person name="Mu X."/>
            <person name="Myers E."/>
            <person name="Negre B."/>
            <person name="Newfeld S."/>
            <person name="Nielsen R."/>
            <person name="Noor M.A."/>
            <person name="O'Grady P."/>
            <person name="Pachter L."/>
            <person name="Papaceit M."/>
            <person name="Parisi M.J."/>
            <person name="Parisi M."/>
            <person name="Parts L."/>
            <person name="Pedersen J.S."/>
            <person name="Pesole G."/>
            <person name="Phillippy A.M."/>
            <person name="Ponting C.P."/>
            <person name="Pop M."/>
            <person name="Porcelli D."/>
            <person name="Powell J.R."/>
            <person name="Prohaska S."/>
            <person name="Pruitt K."/>
            <person name="Puig M."/>
            <person name="Quesneville H."/>
            <person name="Ram K.R."/>
            <person name="Rand D."/>
            <person name="Rasmussen M.D."/>
            <person name="Reed L.K."/>
            <person name="Reenan R."/>
            <person name="Reily A."/>
            <person name="Remington K.A."/>
            <person name="Rieger T.T."/>
            <person name="Ritchie M.G."/>
            <person name="Robin C."/>
            <person name="Rogers Y.H."/>
            <person name="Rohde C."/>
            <person name="Rozas J."/>
            <person name="Rubenfield M.J."/>
            <person name="Ruiz A."/>
            <person name="Russo S."/>
            <person name="Salzberg S.L."/>
            <person name="Sanchez-Gracia A."/>
            <person name="Saranga D.J."/>
            <person name="Sato H."/>
            <person name="Schaeffer S.W."/>
            <person name="Schatz M.C."/>
            <person name="Schlenke T."/>
            <person name="Schwartz R."/>
            <person name="Segarra C."/>
            <person name="Singh R.S."/>
            <person name="Sirot L."/>
            <person name="Sirota M."/>
            <person name="Sisneros N.B."/>
            <person name="Smith C.D."/>
            <person name="Smith T.F."/>
            <person name="Spieth J."/>
            <person name="Stage D.E."/>
            <person name="Stark A."/>
            <person name="Stephan W."/>
            <person name="Strausberg R.L."/>
            <person name="Strempel S."/>
            <person name="Sturgill D."/>
            <person name="Sutton G."/>
            <person name="Sutton G.G."/>
            <person name="Tao W."/>
            <person name="Teichmann S."/>
            <person name="Tobari Y.N."/>
            <person name="Tomimura Y."/>
            <person name="Tsolas J.M."/>
            <person name="Valente V.L."/>
            <person name="Venter E."/>
            <person name="Venter J.C."/>
            <person name="Vicario S."/>
            <person name="Vieira F.G."/>
            <person name="Vilella A.J."/>
            <person name="Villasante A."/>
            <person name="Walenz B."/>
            <person name="Wang J."/>
            <person name="Wasserman M."/>
            <person name="Watts T."/>
            <person name="Wilson D."/>
            <person name="Wilson R.K."/>
            <person name="Wing R.A."/>
            <person name="Wolfner M.F."/>
            <person name="Wong A."/>
            <person name="Wong G.K."/>
            <person name="Wu C.I."/>
            <person name="Wu G."/>
            <person name="Yamamoto D."/>
            <person name="Yang H.P."/>
            <person name="Yang S.P."/>
            <person name="Yorke J.A."/>
            <person name="Yoshida K."/>
            <person name="Zdobnov E."/>
            <person name="Zhang P."/>
            <person name="Zhang Y."/>
            <person name="Zimin A.V."/>
            <person name="Baldwin J."/>
            <person name="Abdouelleil A."/>
            <person name="Abdulkadir J."/>
            <person name="Abebe A."/>
            <person name="Abera B."/>
            <person name="Abreu J."/>
            <person name="Acer S.C."/>
            <person name="Aftuck L."/>
            <person name="Alexander A."/>
            <person name="An P."/>
            <person name="Anderson E."/>
            <person name="Anderson S."/>
            <person name="Arachi H."/>
            <person name="Azer M."/>
            <person name="Bachantsang P."/>
            <person name="Barry A."/>
            <person name="Bayul T."/>
            <person name="Berlin A."/>
            <person name="Bessette D."/>
            <person name="Bloom T."/>
            <person name="Blye J."/>
            <person name="Boguslavskiy L."/>
            <person name="Bonnet C."/>
            <person name="Boukhgalter B."/>
            <person name="Bourzgui I."/>
            <person name="Brown A."/>
            <person name="Cahill P."/>
            <person name="Channer S."/>
            <person name="Cheshatsang Y."/>
            <person name="Chuda L."/>
            <person name="Citroen M."/>
            <person name="Collymore A."/>
            <person name="Cooke P."/>
            <person name="Costello M."/>
            <person name="D'Aco K."/>
            <person name="Daza R."/>
            <person name="De Haan G."/>
            <person name="DeGray S."/>
            <person name="DeMaso C."/>
            <person name="Dhargay N."/>
            <person name="Dooley K."/>
            <person name="Dooley E."/>
            <person name="Doricent M."/>
            <person name="Dorje P."/>
            <person name="Dorjee K."/>
            <person name="Dupes A."/>
            <person name="Elong R."/>
            <person name="Falk J."/>
            <person name="Farina A."/>
            <person name="Faro S."/>
            <person name="Ferguson D."/>
            <person name="Fisher S."/>
            <person name="Foley C.D."/>
            <person name="Franke A."/>
            <person name="Friedrich D."/>
            <person name="Gadbois L."/>
            <person name="Gearin G."/>
            <person name="Gearin C.R."/>
            <person name="Giannoukos G."/>
            <person name="Goode T."/>
            <person name="Graham J."/>
            <person name="Grandbois E."/>
            <person name="Grewal S."/>
            <person name="Gyaltsen K."/>
            <person name="Hafez N."/>
            <person name="Hagos B."/>
            <person name="Hall J."/>
            <person name="Henson C."/>
            <person name="Hollinger A."/>
            <person name="Honan T."/>
            <person name="Huard M.D."/>
            <person name="Hughes L."/>
            <person name="Hurhula B."/>
            <person name="Husby M.E."/>
            <person name="Kamat A."/>
            <person name="Kanga B."/>
            <person name="Kashin S."/>
            <person name="Khazanovich D."/>
            <person name="Kisner P."/>
            <person name="Lance K."/>
            <person name="Lara M."/>
            <person name="Lee W."/>
            <person name="Lennon N."/>
            <person name="Letendre F."/>
            <person name="LeVine R."/>
            <person name="Lipovsky A."/>
            <person name="Liu X."/>
            <person name="Liu J."/>
            <person name="Liu S."/>
            <person name="Lokyitsang T."/>
            <person name="Lokyitsang Y."/>
            <person name="Lubonja R."/>
            <person name="Lui A."/>
            <person name="MacDonald P."/>
            <person name="Magnisalis V."/>
            <person name="Maru K."/>
            <person name="Matthews C."/>
            <person name="McCusker W."/>
            <person name="McDonough S."/>
            <person name="Mehta T."/>
            <person name="Meldrim J."/>
            <person name="Meneus L."/>
            <person name="Mihai O."/>
            <person name="Mihalev A."/>
            <person name="Mihova T."/>
            <person name="Mittelman R."/>
            <person name="Mlenga V."/>
            <person name="Montmayeur A."/>
            <person name="Mulrain L."/>
            <person name="Navidi A."/>
            <person name="Naylor J."/>
            <person name="Negash T."/>
            <person name="Nguyen T."/>
            <person name="Nguyen N."/>
            <person name="Nicol R."/>
            <person name="Norbu C."/>
            <person name="Norbu N."/>
            <person name="Novod N."/>
            <person name="O'Neill B."/>
            <person name="Osman S."/>
            <person name="Markiewicz E."/>
            <person name="Oyono O.L."/>
            <person name="Patti C."/>
            <person name="Phunkhang P."/>
            <person name="Pierre F."/>
            <person name="Priest M."/>
            <person name="Raghuraman S."/>
            <person name="Rege F."/>
            <person name="Reyes R."/>
            <person name="Rise C."/>
            <person name="Rogov P."/>
            <person name="Ross K."/>
            <person name="Ryan E."/>
            <person name="Settipalli S."/>
            <person name="Shea T."/>
            <person name="Sherpa N."/>
            <person name="Shi L."/>
            <person name="Shih D."/>
            <person name="Sparrow T."/>
            <person name="Spaulding J."/>
            <person name="Stalker J."/>
            <person name="Stange-Thomann N."/>
            <person name="Stavropoulos S."/>
            <person name="Stone C."/>
            <person name="Strader C."/>
            <person name="Tesfaye S."/>
            <person name="Thomson T."/>
            <person name="Thoulutsang Y."/>
            <person name="Thoulutsang D."/>
            <person name="Topham K."/>
            <person name="Topping I."/>
            <person name="Tsamla T."/>
            <person name="Vassiliev H."/>
            <person name="Vo A."/>
            <person name="Wangchuk T."/>
            <person name="Wangdi T."/>
            <person name="Weiand M."/>
            <person name="Wilkinson J."/>
            <person name="Wilson A."/>
            <person name="Yadav S."/>
            <person name="Young G."/>
            <person name="Yu Q."/>
            <person name="Zembek L."/>
            <person name="Zhong D."/>
            <person name="Zimmer A."/>
            <person name="Zwirko Z."/>
            <person name="Jaffe D.B."/>
            <person name="Alvarez P."/>
            <person name="Brockman W."/>
            <person name="Butler J."/>
            <person name="Chin C."/>
            <person name="Gnerre S."/>
            <person name="Grabherr M."/>
            <person name="Kleber M."/>
            <person name="Mauceli E."/>
            <person name="MacCallum I."/>
        </authorList>
    </citation>
    <scope>NUCLEOTIDE SEQUENCE [LARGE SCALE GENOMIC DNA]</scope>
    <source>
        <strain evidence="10">Tucson 14024-0371.13</strain>
    </source>
</reference>
<accession>B3M0Y5</accession>
<feature type="transmembrane region" description="Helical" evidence="7">
    <location>
        <begin position="499"/>
        <end position="519"/>
    </location>
</feature>
<comment type="function">
    <text evidence="7">Ethanolamine phosphate transferase involved in glycosylphosphatidylinositol-anchor biosynthesis. Transfers ethanolamine phosphate to the first alpha-1,4-linked mannose of the glycosylphosphatidylinositol precursor of GPI-anchor.</text>
</comment>
<evidence type="ECO:0000256" key="2">
    <source>
        <dbReference type="ARBA" id="ARBA00022679"/>
    </source>
</evidence>
<dbReference type="OrthoDB" id="7867799at2759"/>
<dbReference type="GeneID" id="6501154"/>
<feature type="transmembrane region" description="Helical" evidence="7">
    <location>
        <begin position="6"/>
        <end position="26"/>
    </location>
</feature>
<dbReference type="CDD" id="cd16020">
    <property type="entry name" value="GPI_EPT_1"/>
    <property type="match status" value="1"/>
</dbReference>
<dbReference type="KEGG" id="dan:6501154"/>
<dbReference type="OMA" id="ESPFFLW"/>
<dbReference type="InterPro" id="IPR007070">
    <property type="entry name" value="GPI_EtnP_transferase_1"/>
</dbReference>
<keyword evidence="4 7" id="KW-1133">Transmembrane helix</keyword>
<dbReference type="GO" id="GO:0006506">
    <property type="term" value="P:GPI anchor biosynthetic process"/>
    <property type="evidence" value="ECO:0007669"/>
    <property type="project" value="UniProtKB-UniPathway"/>
</dbReference>
<keyword evidence="7" id="KW-0256">Endoplasmic reticulum</keyword>
<dbReference type="InterPro" id="IPR037671">
    <property type="entry name" value="PIGN_N"/>
</dbReference>
<dbReference type="GO" id="GO:0005789">
    <property type="term" value="C:endoplasmic reticulum membrane"/>
    <property type="evidence" value="ECO:0007669"/>
    <property type="project" value="UniProtKB-SubCell"/>
</dbReference>
<feature type="transmembrane region" description="Helical" evidence="7">
    <location>
        <begin position="461"/>
        <end position="487"/>
    </location>
</feature>